<evidence type="ECO:0000256" key="12">
    <source>
        <dbReference type="ARBA" id="ARBA00022842"/>
    </source>
</evidence>
<comment type="cofactor">
    <cofactor evidence="1">
        <name>Mg(2+)</name>
        <dbReference type="ChEBI" id="CHEBI:18420"/>
    </cofactor>
</comment>
<name>A0A0H5SHU5_HERHM</name>
<dbReference type="RefSeq" id="WP_103203161.1">
    <property type="nucleotide sequence ID" value="NZ_CVTD020000018.1"/>
</dbReference>
<evidence type="ECO:0000259" key="19">
    <source>
        <dbReference type="Pfam" id="PF02887"/>
    </source>
</evidence>
<dbReference type="InterPro" id="IPR015793">
    <property type="entry name" value="Pyrv_Knase_brl"/>
</dbReference>
<dbReference type="FunFam" id="2.40.33.10:FF:000001">
    <property type="entry name" value="Pyruvate kinase"/>
    <property type="match status" value="1"/>
</dbReference>
<evidence type="ECO:0000313" key="21">
    <source>
        <dbReference type="Proteomes" id="UP000236497"/>
    </source>
</evidence>
<dbReference type="GO" id="GO:0030955">
    <property type="term" value="F:potassium ion binding"/>
    <property type="evidence" value="ECO:0007669"/>
    <property type="project" value="UniProtKB-UniRule"/>
</dbReference>
<dbReference type="GO" id="GO:0000287">
    <property type="term" value="F:magnesium ion binding"/>
    <property type="evidence" value="ECO:0007669"/>
    <property type="project" value="UniProtKB-UniRule"/>
</dbReference>
<dbReference type="PANTHER" id="PTHR11817">
    <property type="entry name" value="PYRUVATE KINASE"/>
    <property type="match status" value="1"/>
</dbReference>
<gene>
    <name evidence="20" type="primary">pyk</name>
    <name evidence="20" type="ORF">HHT355_1862</name>
</gene>
<dbReference type="Gene3D" id="3.40.1380.20">
    <property type="entry name" value="Pyruvate kinase, C-terminal domain"/>
    <property type="match status" value="1"/>
</dbReference>
<dbReference type="Proteomes" id="UP000236497">
    <property type="component" value="Unassembled WGS sequence"/>
</dbReference>
<keyword evidence="7 17" id="KW-0808">Transferase</keyword>
<keyword evidence="10 17" id="KW-0418">Kinase</keyword>
<dbReference type="InterPro" id="IPR036918">
    <property type="entry name" value="Pyrv_Knase_C_sf"/>
</dbReference>
<keyword evidence="14 17" id="KW-0324">Glycolysis</keyword>
<evidence type="ECO:0000256" key="14">
    <source>
        <dbReference type="ARBA" id="ARBA00023152"/>
    </source>
</evidence>
<dbReference type="SUPFAM" id="SSF50800">
    <property type="entry name" value="PK beta-barrel domain-like"/>
    <property type="match status" value="1"/>
</dbReference>
<feature type="domain" description="Pyruvate kinase barrel" evidence="18">
    <location>
        <begin position="1"/>
        <end position="321"/>
    </location>
</feature>
<dbReference type="NCBIfam" id="TIGR01064">
    <property type="entry name" value="pyruv_kin"/>
    <property type="match status" value="1"/>
</dbReference>
<evidence type="ECO:0000256" key="17">
    <source>
        <dbReference type="RuleBase" id="RU000504"/>
    </source>
</evidence>
<evidence type="ECO:0000256" key="10">
    <source>
        <dbReference type="ARBA" id="ARBA00022777"/>
    </source>
</evidence>
<comment type="pathway">
    <text evidence="3 17">Carbohydrate degradation; glycolysis; pyruvate from D-glyceraldehyde 3-phosphate: step 5/5.</text>
</comment>
<keyword evidence="13" id="KW-0630">Potassium</keyword>
<evidence type="ECO:0000256" key="1">
    <source>
        <dbReference type="ARBA" id="ARBA00001946"/>
    </source>
</evidence>
<dbReference type="OrthoDB" id="9812123at2"/>
<sequence length="486" mass="53901">MRKTKIICTLGPSTDNEEVIKQLILEGMDVARFNFSHADYEEHLRRLRIIEKYRKELNIPVATLMDTKGPEIRIGTFKEKKVKLKAGQLFTLTSRNVEGDENQVSITYPSLVYDVDPGVKILIDDGLIEMTVEEVTATDIVCRVNNDGVISDKKGVNVPGVHLSMPYISDKDREDILFAIEHGFDFIAASFVRSADDVREIRKMLNKHNSSIKIIAKIENLQGVNNIDEIIEAADGIMIARGDMGVEIPYEELPSLQKKIIKKVYNSGKPVITATQMLDSMIKNPRPTRAEITDVANAIYDGTSAIMLSGETAAGNYPVEALKAMVKITLRTEADIDYIKRFNQRELPSNPDITDAISRSTVTTAHALNAKMIITVTTSGKTARMISRHRPQCDIMGCTTDPVIWRQMNLIWGVTPLLMAVEHDTFELFEHAIQAVEKAGYIKKGEIAVMTAGVPLGVSGTTNIIKVQIAGDTDCKKAKRNPKSAS</sequence>
<dbReference type="AlphaFoldDB" id="A0A0H5SHU5"/>
<dbReference type="NCBIfam" id="NF004491">
    <property type="entry name" value="PRK05826.1"/>
    <property type="match status" value="1"/>
</dbReference>
<dbReference type="Gene3D" id="2.40.33.10">
    <property type="entry name" value="PK beta-barrel domain-like"/>
    <property type="match status" value="1"/>
</dbReference>
<dbReference type="GO" id="GO:0016301">
    <property type="term" value="F:kinase activity"/>
    <property type="evidence" value="ECO:0007669"/>
    <property type="project" value="UniProtKB-KW"/>
</dbReference>
<dbReference type="Pfam" id="PF00224">
    <property type="entry name" value="PK"/>
    <property type="match status" value="1"/>
</dbReference>
<evidence type="ECO:0000256" key="3">
    <source>
        <dbReference type="ARBA" id="ARBA00004997"/>
    </source>
</evidence>
<keyword evidence="12 17" id="KW-0460">Magnesium</keyword>
<evidence type="ECO:0000256" key="9">
    <source>
        <dbReference type="ARBA" id="ARBA00022741"/>
    </source>
</evidence>
<dbReference type="GO" id="GO:0004743">
    <property type="term" value="F:pyruvate kinase activity"/>
    <property type="evidence" value="ECO:0007669"/>
    <property type="project" value="UniProtKB-UniRule"/>
</dbReference>
<dbReference type="SUPFAM" id="SSF52935">
    <property type="entry name" value="PK C-terminal domain-like"/>
    <property type="match status" value="1"/>
</dbReference>
<dbReference type="InterPro" id="IPR011037">
    <property type="entry name" value="Pyrv_Knase-like_insert_dom_sf"/>
</dbReference>
<dbReference type="SUPFAM" id="SSF51621">
    <property type="entry name" value="Phosphoenolpyruvate/pyruvate domain"/>
    <property type="match status" value="1"/>
</dbReference>
<dbReference type="InterPro" id="IPR001697">
    <property type="entry name" value="Pyr_Knase"/>
</dbReference>
<evidence type="ECO:0000256" key="4">
    <source>
        <dbReference type="ARBA" id="ARBA00008663"/>
    </source>
</evidence>
<proteinExistence type="inferred from homology"/>
<comment type="cofactor">
    <cofactor evidence="2">
        <name>K(+)</name>
        <dbReference type="ChEBI" id="CHEBI:29103"/>
    </cofactor>
</comment>
<dbReference type="Pfam" id="PF02887">
    <property type="entry name" value="PK_C"/>
    <property type="match status" value="1"/>
</dbReference>
<dbReference type="UniPathway" id="UPA00109">
    <property type="reaction ID" value="UER00188"/>
</dbReference>
<dbReference type="PRINTS" id="PR01050">
    <property type="entry name" value="PYRUVTKNASE"/>
</dbReference>
<dbReference type="FunFam" id="3.20.20.60:FF:000001">
    <property type="entry name" value="Pyruvate kinase"/>
    <property type="match status" value="1"/>
</dbReference>
<dbReference type="GO" id="GO:0006950">
    <property type="term" value="P:response to stress"/>
    <property type="evidence" value="ECO:0007669"/>
    <property type="project" value="UniProtKB-ARBA"/>
</dbReference>
<evidence type="ECO:0000256" key="8">
    <source>
        <dbReference type="ARBA" id="ARBA00022723"/>
    </source>
</evidence>
<feature type="domain" description="Pyruvate kinase C-terminal" evidence="19">
    <location>
        <begin position="355"/>
        <end position="467"/>
    </location>
</feature>
<dbReference type="InterPro" id="IPR015795">
    <property type="entry name" value="Pyrv_Knase_C"/>
</dbReference>
<protein>
    <recommendedName>
        <fullName evidence="6 16">Pyruvate kinase</fullName>
        <ecNumber evidence="5 16">2.7.1.40</ecNumber>
    </recommendedName>
</protein>
<keyword evidence="8" id="KW-0479">Metal-binding</keyword>
<dbReference type="InterPro" id="IPR018209">
    <property type="entry name" value="Pyrv_Knase_AS"/>
</dbReference>
<evidence type="ECO:0000313" key="20">
    <source>
        <dbReference type="EMBL" id="CRZ35062.1"/>
    </source>
</evidence>
<keyword evidence="11" id="KW-0067">ATP-binding</keyword>
<dbReference type="NCBIfam" id="NF004978">
    <property type="entry name" value="PRK06354.1"/>
    <property type="match status" value="1"/>
</dbReference>
<evidence type="ECO:0000256" key="13">
    <source>
        <dbReference type="ARBA" id="ARBA00022958"/>
    </source>
</evidence>
<evidence type="ECO:0000256" key="2">
    <source>
        <dbReference type="ARBA" id="ARBA00001958"/>
    </source>
</evidence>
<dbReference type="InterPro" id="IPR015813">
    <property type="entry name" value="Pyrv/PenolPyrv_kinase-like_dom"/>
</dbReference>
<reference evidence="20 21" key="1">
    <citation type="submission" date="2015-06" db="EMBL/GenBank/DDBJ databases">
        <authorList>
            <person name="Wibberg Daniel"/>
        </authorList>
    </citation>
    <scope>NUCLEOTIDE SEQUENCE [LARGE SCALE GENOMIC DNA]</scope>
    <source>
        <strain evidence="20 21">T3/55T</strain>
    </source>
</reference>
<accession>A0A0H5SHU5</accession>
<evidence type="ECO:0000256" key="6">
    <source>
        <dbReference type="ARBA" id="ARBA00018587"/>
    </source>
</evidence>
<dbReference type="InterPro" id="IPR040442">
    <property type="entry name" value="Pyrv_kinase-like_dom_sf"/>
</dbReference>
<comment type="catalytic activity">
    <reaction evidence="17">
        <text>pyruvate + ATP = phosphoenolpyruvate + ADP + H(+)</text>
        <dbReference type="Rhea" id="RHEA:18157"/>
        <dbReference type="ChEBI" id="CHEBI:15361"/>
        <dbReference type="ChEBI" id="CHEBI:15378"/>
        <dbReference type="ChEBI" id="CHEBI:30616"/>
        <dbReference type="ChEBI" id="CHEBI:58702"/>
        <dbReference type="ChEBI" id="CHEBI:456216"/>
        <dbReference type="EC" id="2.7.1.40"/>
    </reaction>
</comment>
<evidence type="ECO:0000256" key="5">
    <source>
        <dbReference type="ARBA" id="ARBA00012142"/>
    </source>
</evidence>
<keyword evidence="9" id="KW-0547">Nucleotide-binding</keyword>
<keyword evidence="15 20" id="KW-0670">Pyruvate</keyword>
<evidence type="ECO:0000259" key="18">
    <source>
        <dbReference type="Pfam" id="PF00224"/>
    </source>
</evidence>
<dbReference type="EC" id="2.7.1.40" evidence="5 16"/>
<evidence type="ECO:0000256" key="11">
    <source>
        <dbReference type="ARBA" id="ARBA00022840"/>
    </source>
</evidence>
<evidence type="ECO:0000256" key="7">
    <source>
        <dbReference type="ARBA" id="ARBA00022679"/>
    </source>
</evidence>
<dbReference type="InterPro" id="IPR015806">
    <property type="entry name" value="Pyrv_Knase_insert_dom_sf"/>
</dbReference>
<evidence type="ECO:0000256" key="15">
    <source>
        <dbReference type="ARBA" id="ARBA00023317"/>
    </source>
</evidence>
<keyword evidence="21" id="KW-1185">Reference proteome</keyword>
<evidence type="ECO:0000256" key="16">
    <source>
        <dbReference type="NCBIfam" id="TIGR01064"/>
    </source>
</evidence>
<dbReference type="Gene3D" id="3.20.20.60">
    <property type="entry name" value="Phosphoenolpyruvate-binding domains"/>
    <property type="match status" value="1"/>
</dbReference>
<dbReference type="GO" id="GO:0005524">
    <property type="term" value="F:ATP binding"/>
    <property type="evidence" value="ECO:0007669"/>
    <property type="project" value="UniProtKB-KW"/>
</dbReference>
<comment type="similarity">
    <text evidence="4 17">Belongs to the pyruvate kinase family.</text>
</comment>
<dbReference type="PROSITE" id="PS00110">
    <property type="entry name" value="PYRUVATE_KINASE"/>
    <property type="match status" value="1"/>
</dbReference>
<dbReference type="EMBL" id="CVTD020000018">
    <property type="protein sequence ID" value="CRZ35062.1"/>
    <property type="molecule type" value="Genomic_DNA"/>
</dbReference>
<organism evidence="20 21">
    <name type="scientific">Herbinix hemicellulosilytica</name>
    <dbReference type="NCBI Taxonomy" id="1564487"/>
    <lineage>
        <taxon>Bacteria</taxon>
        <taxon>Bacillati</taxon>
        <taxon>Bacillota</taxon>
        <taxon>Clostridia</taxon>
        <taxon>Lachnospirales</taxon>
        <taxon>Lachnospiraceae</taxon>
        <taxon>Herbinix</taxon>
    </lineage>
</organism>